<evidence type="ECO:0000313" key="1">
    <source>
        <dbReference type="EMBL" id="GAA3540385.1"/>
    </source>
</evidence>
<dbReference type="Pfam" id="PF00300">
    <property type="entry name" value="His_Phos_1"/>
    <property type="match status" value="1"/>
</dbReference>
<dbReference type="RefSeq" id="WP_218235192.1">
    <property type="nucleotide sequence ID" value="NZ_BAABBB010000015.1"/>
</dbReference>
<reference evidence="2" key="1">
    <citation type="journal article" date="2019" name="Int. J. Syst. Evol. Microbiol.">
        <title>The Global Catalogue of Microorganisms (GCM) 10K type strain sequencing project: providing services to taxonomists for standard genome sequencing and annotation.</title>
        <authorList>
            <consortium name="The Broad Institute Genomics Platform"/>
            <consortium name="The Broad Institute Genome Sequencing Center for Infectious Disease"/>
            <person name="Wu L."/>
            <person name="Ma J."/>
        </authorList>
    </citation>
    <scope>NUCLEOTIDE SEQUENCE [LARGE SCALE GENOMIC DNA]</scope>
    <source>
        <strain evidence="2">JCM 17460</strain>
    </source>
</reference>
<dbReference type="InterPro" id="IPR050275">
    <property type="entry name" value="PGM_Phosphatase"/>
</dbReference>
<proteinExistence type="predicted"/>
<accession>A0ABP6VS66</accession>
<dbReference type="CDD" id="cd07067">
    <property type="entry name" value="HP_PGM_like"/>
    <property type="match status" value="1"/>
</dbReference>
<sequence>MADSAFLVRHGPTAWSISGQHTSRTDLPLLPEGEEAARGLAARLAGTTFAEVLTSPLQRARRTAELAGHPEAEVCDDLLEWGYGDYEGRTTAEIRAEVPGWTIWTHPSPGGEPAAAVAARCDRVVDRIRAADGPVLVFAHGHVLRALAARWLGLPVADGRLFRLDTATLSELGHERETPVLLRWNS</sequence>
<gene>
    <name evidence="1" type="ORF">GCM10022263_29810</name>
</gene>
<keyword evidence="2" id="KW-1185">Reference proteome</keyword>
<organism evidence="1 2">
    <name type="scientific">Nocardioides daeguensis</name>
    <dbReference type="NCBI Taxonomy" id="908359"/>
    <lineage>
        <taxon>Bacteria</taxon>
        <taxon>Bacillati</taxon>
        <taxon>Actinomycetota</taxon>
        <taxon>Actinomycetes</taxon>
        <taxon>Propionibacteriales</taxon>
        <taxon>Nocardioidaceae</taxon>
        <taxon>Nocardioides</taxon>
    </lineage>
</organism>
<dbReference type="PIRSF" id="PIRSF000709">
    <property type="entry name" value="6PFK_2-Ptase"/>
    <property type="match status" value="1"/>
</dbReference>
<dbReference type="InterPro" id="IPR013078">
    <property type="entry name" value="His_Pase_superF_clade-1"/>
</dbReference>
<dbReference type="PANTHER" id="PTHR48100:SF15">
    <property type="entry name" value="SEDOHEPTULOSE 1,7-BISPHOSPHATASE"/>
    <property type="match status" value="1"/>
</dbReference>
<name>A0ABP6VS66_9ACTN</name>
<comment type="caution">
    <text evidence="1">The sequence shown here is derived from an EMBL/GenBank/DDBJ whole genome shotgun (WGS) entry which is preliminary data.</text>
</comment>
<evidence type="ECO:0000313" key="2">
    <source>
        <dbReference type="Proteomes" id="UP001500301"/>
    </source>
</evidence>
<dbReference type="Proteomes" id="UP001500301">
    <property type="component" value="Unassembled WGS sequence"/>
</dbReference>
<protein>
    <submittedName>
        <fullName evidence="1">Acid phosphatase</fullName>
    </submittedName>
</protein>
<dbReference type="EMBL" id="BAABBB010000015">
    <property type="protein sequence ID" value="GAA3540385.1"/>
    <property type="molecule type" value="Genomic_DNA"/>
</dbReference>
<dbReference type="PANTHER" id="PTHR48100">
    <property type="entry name" value="BROAD-SPECIFICITY PHOSPHATASE YOR283W-RELATED"/>
    <property type="match status" value="1"/>
</dbReference>
<dbReference type="SMART" id="SM00855">
    <property type="entry name" value="PGAM"/>
    <property type="match status" value="1"/>
</dbReference>